<feature type="region of interest" description="Disordered" evidence="1">
    <location>
        <begin position="9"/>
        <end position="33"/>
    </location>
</feature>
<gene>
    <name evidence="2" type="ORF">llap_4520</name>
</gene>
<evidence type="ECO:0000313" key="2">
    <source>
        <dbReference type="EMBL" id="PKU45179.1"/>
    </source>
</evidence>
<protein>
    <submittedName>
        <fullName evidence="2">Palmitoyltransferase zdhhc15</fullName>
    </submittedName>
</protein>
<keyword evidence="2" id="KW-0808">Transferase</keyword>
<keyword evidence="3" id="KW-1185">Reference proteome</keyword>
<dbReference type="AlphaFoldDB" id="A0A2I0UGK8"/>
<organism evidence="2 3">
    <name type="scientific">Limosa lapponica baueri</name>
    <dbReference type="NCBI Taxonomy" id="1758121"/>
    <lineage>
        <taxon>Eukaryota</taxon>
        <taxon>Metazoa</taxon>
        <taxon>Chordata</taxon>
        <taxon>Craniata</taxon>
        <taxon>Vertebrata</taxon>
        <taxon>Euteleostomi</taxon>
        <taxon>Archelosauria</taxon>
        <taxon>Archosauria</taxon>
        <taxon>Dinosauria</taxon>
        <taxon>Saurischia</taxon>
        <taxon>Theropoda</taxon>
        <taxon>Coelurosauria</taxon>
        <taxon>Aves</taxon>
        <taxon>Neognathae</taxon>
        <taxon>Neoaves</taxon>
        <taxon>Charadriiformes</taxon>
        <taxon>Scolopacidae</taxon>
        <taxon>Limosa</taxon>
    </lineage>
</organism>
<accession>A0A2I0UGK8</accession>
<reference evidence="3" key="2">
    <citation type="submission" date="2017-12" db="EMBL/GenBank/DDBJ databases">
        <title>Genome sequence of the Bar-tailed Godwit (Limosa lapponica baueri).</title>
        <authorList>
            <person name="Lima N.C.B."/>
            <person name="Parody-Merino A.M."/>
            <person name="Battley P.F."/>
            <person name="Fidler A.E."/>
            <person name="Prosdocimi F."/>
        </authorList>
    </citation>
    <scope>NUCLEOTIDE SEQUENCE [LARGE SCALE GENOMIC DNA]</scope>
</reference>
<sequence length="182" mass="20906">MGSLYRRWKETRKHHKTGRSSREHGPERFKPSNEDTISAARDWMLTSYNLLMEKVVTPENNECQGKKLVCTSGVASTKMLANAQSIGYRSSYSSVYICLFISESEWLDRVTQVKECCRIYSVKTLVPGISYEANRDPFKMGEKEILHMMSSRAVELAKGHCGCYKLMEVSEETEQAHEREAY</sequence>
<name>A0A2I0UGK8_LIMLA</name>
<feature type="compositionally biased region" description="Basic and acidic residues" evidence="1">
    <location>
        <begin position="20"/>
        <end position="33"/>
    </location>
</feature>
<evidence type="ECO:0000313" key="3">
    <source>
        <dbReference type="Proteomes" id="UP000233556"/>
    </source>
</evidence>
<reference evidence="3" key="1">
    <citation type="submission" date="2017-11" db="EMBL/GenBank/DDBJ databases">
        <authorList>
            <person name="Lima N.C."/>
            <person name="Parody-Merino A.M."/>
            <person name="Battley P.F."/>
            <person name="Fidler A.E."/>
            <person name="Prosdocimi F."/>
        </authorList>
    </citation>
    <scope>NUCLEOTIDE SEQUENCE [LARGE SCALE GENOMIC DNA]</scope>
</reference>
<dbReference type="GO" id="GO:0016740">
    <property type="term" value="F:transferase activity"/>
    <property type="evidence" value="ECO:0007669"/>
    <property type="project" value="UniProtKB-KW"/>
</dbReference>
<proteinExistence type="predicted"/>
<evidence type="ECO:0000256" key="1">
    <source>
        <dbReference type="SAM" id="MobiDB-lite"/>
    </source>
</evidence>
<dbReference type="Proteomes" id="UP000233556">
    <property type="component" value="Unassembled WGS sequence"/>
</dbReference>
<feature type="compositionally biased region" description="Basic residues" evidence="1">
    <location>
        <begin position="9"/>
        <end position="19"/>
    </location>
</feature>
<dbReference type="EMBL" id="KZ505775">
    <property type="protein sequence ID" value="PKU45179.1"/>
    <property type="molecule type" value="Genomic_DNA"/>
</dbReference>